<dbReference type="Gene3D" id="3.40.50.2000">
    <property type="entry name" value="Glycogen Phosphorylase B"/>
    <property type="match status" value="2"/>
</dbReference>
<gene>
    <name evidence="2" type="ORF">H7965_13245</name>
</gene>
<dbReference type="Proteomes" id="UP000600101">
    <property type="component" value="Unassembled WGS sequence"/>
</dbReference>
<dbReference type="AlphaFoldDB" id="A0A9X0UDC4"/>
<sequence>MKLAIVHDSISQYGGAEKVLEEMHEAFPEAPIFLGLWAPDCLPQRFRDWDIRTSWLDRLPGARRYHRAMFPLYPCAMHSLDLREFDVVLSSSFNFAHNVVTGPDAVHVCYCHSPGRFLWDFPAYAERERLGPVTRGVVTAMLPRLRALDTAAAHRVDHWISTSRLVQKRISKYYRRDSIILPPPIRVADFHAGPAQGEHFLLLMRLVGWKRPDIIIEACNRLGLPLVVAGDGRDEARLRSMAGPTVRFAGRVDGAEKAEIYARSIALILPSAEDFGITALEAMASGRPVIALGEGGALDTVRPGVTGEFFAHQTVDSVAEALRNFRPERYDSEVIRAHAETYDAVAFRAQLIGIVQGALARQRGGQAPLRVIGRRLADWPVEAPPGHAASQTG</sequence>
<dbReference type="InterPro" id="IPR001296">
    <property type="entry name" value="Glyco_trans_1"/>
</dbReference>
<dbReference type="Pfam" id="PF00534">
    <property type="entry name" value="Glycos_transf_1"/>
    <property type="match status" value="1"/>
</dbReference>
<evidence type="ECO:0000313" key="2">
    <source>
        <dbReference type="EMBL" id="MBC4016284.1"/>
    </source>
</evidence>
<feature type="domain" description="Glycosyl transferase family 1" evidence="1">
    <location>
        <begin position="199"/>
        <end position="325"/>
    </location>
</feature>
<name>A0A9X0UDC4_9PROT</name>
<proteinExistence type="predicted"/>
<dbReference type="RefSeq" id="WP_186771057.1">
    <property type="nucleotide sequence ID" value="NZ_JACOMF010000014.1"/>
</dbReference>
<accession>A0A9X0UDC4</accession>
<dbReference type="PANTHER" id="PTHR45947:SF3">
    <property type="entry name" value="SULFOQUINOVOSYL TRANSFERASE SQD2"/>
    <property type="match status" value="1"/>
</dbReference>
<keyword evidence="3" id="KW-1185">Reference proteome</keyword>
<protein>
    <submittedName>
        <fullName evidence="2">Glycosyltransferase</fullName>
    </submittedName>
</protein>
<comment type="caution">
    <text evidence="2">The sequence shown here is derived from an EMBL/GenBank/DDBJ whole genome shotgun (WGS) entry which is preliminary data.</text>
</comment>
<dbReference type="SUPFAM" id="SSF53756">
    <property type="entry name" value="UDP-Glycosyltransferase/glycogen phosphorylase"/>
    <property type="match status" value="1"/>
</dbReference>
<dbReference type="InterPro" id="IPR050194">
    <property type="entry name" value="Glycosyltransferase_grp1"/>
</dbReference>
<dbReference type="GO" id="GO:0016757">
    <property type="term" value="F:glycosyltransferase activity"/>
    <property type="evidence" value="ECO:0007669"/>
    <property type="project" value="InterPro"/>
</dbReference>
<evidence type="ECO:0000259" key="1">
    <source>
        <dbReference type="Pfam" id="PF00534"/>
    </source>
</evidence>
<evidence type="ECO:0000313" key="3">
    <source>
        <dbReference type="Proteomes" id="UP000600101"/>
    </source>
</evidence>
<organism evidence="2 3">
    <name type="scientific">Siccirubricoccus deserti</name>
    <dbReference type="NCBI Taxonomy" id="2013562"/>
    <lineage>
        <taxon>Bacteria</taxon>
        <taxon>Pseudomonadati</taxon>
        <taxon>Pseudomonadota</taxon>
        <taxon>Alphaproteobacteria</taxon>
        <taxon>Acetobacterales</taxon>
        <taxon>Roseomonadaceae</taxon>
        <taxon>Siccirubricoccus</taxon>
    </lineage>
</organism>
<dbReference type="EMBL" id="JACOMF010000014">
    <property type="protein sequence ID" value="MBC4016284.1"/>
    <property type="molecule type" value="Genomic_DNA"/>
</dbReference>
<reference evidence="2" key="1">
    <citation type="submission" date="2020-08" db="EMBL/GenBank/DDBJ databases">
        <authorList>
            <person name="Hu Y."/>
            <person name="Nguyen S.V."/>
            <person name="Li F."/>
            <person name="Fanning S."/>
        </authorList>
    </citation>
    <scope>NUCLEOTIDE SEQUENCE</scope>
    <source>
        <strain evidence="2">SYSU D8009</strain>
    </source>
</reference>
<dbReference type="PANTHER" id="PTHR45947">
    <property type="entry name" value="SULFOQUINOVOSYL TRANSFERASE SQD2"/>
    <property type="match status" value="1"/>
</dbReference>